<dbReference type="STRING" id="762982.HMPREF9442_01769"/>
<dbReference type="Proteomes" id="UP000005546">
    <property type="component" value="Unassembled WGS sequence"/>
</dbReference>
<dbReference type="SUPFAM" id="SSF103515">
    <property type="entry name" value="Autotransporter"/>
    <property type="match status" value="1"/>
</dbReference>
<dbReference type="InterPro" id="IPR036709">
    <property type="entry name" value="Autotransporte_beta_dom_sf"/>
</dbReference>
<dbReference type="HOGENOM" id="CLU_085002_2_0_10"/>
<dbReference type="Pfam" id="PF12099">
    <property type="entry name" value="DUF3575"/>
    <property type="match status" value="1"/>
</dbReference>
<accession>F3QU99</accession>
<dbReference type="InterPro" id="IPR021958">
    <property type="entry name" value="DUF3575"/>
</dbReference>
<dbReference type="AlphaFoldDB" id="F3QU99"/>
<reference evidence="1 2" key="1">
    <citation type="submission" date="2011-02" db="EMBL/GenBank/DDBJ databases">
        <authorList>
            <person name="Weinstock G."/>
            <person name="Sodergren E."/>
            <person name="Clifton S."/>
            <person name="Fulton L."/>
            <person name="Fulton B."/>
            <person name="Courtney L."/>
            <person name="Fronick C."/>
            <person name="Harrison M."/>
            <person name="Strong C."/>
            <person name="Farmer C."/>
            <person name="Delahaunty K."/>
            <person name="Markovic C."/>
            <person name="Hall O."/>
            <person name="Minx P."/>
            <person name="Tomlinson C."/>
            <person name="Mitreva M."/>
            <person name="Hou S."/>
            <person name="Chen J."/>
            <person name="Wollam A."/>
            <person name="Pepin K.H."/>
            <person name="Johnson M."/>
            <person name="Bhonagiri V."/>
            <person name="Zhang X."/>
            <person name="Suruliraj S."/>
            <person name="Warren W."/>
            <person name="Chinwalla A."/>
            <person name="Mardis E.R."/>
            <person name="Wilson R.K."/>
        </authorList>
    </citation>
    <scope>NUCLEOTIDE SEQUENCE [LARGE SCALE GENOMIC DNA]</scope>
    <source>
        <strain evidence="1 2">YIT 11841</strain>
    </source>
</reference>
<sequence>MFGHVGHLVYCPLSDESGPLRIFYKLKTMMKSKRLVLCLLGLCSWFVAVQAQTVALKTDVVNWATASLNLEPEVKVGRKSTMALGLSWNPWTFSDNKKWRHLRVQPEYRYWICRPFGGHFLGLHASYTRFNAGGVNLPFSLLPKLEDERMQGNEWAVGLGYGYHWILSRHWSLEAELGLGYSFADFSAYECRKCGDKLEERTTHRFVPTKLSVSFIYVFK</sequence>
<evidence type="ECO:0008006" key="3">
    <source>
        <dbReference type="Google" id="ProtNLM"/>
    </source>
</evidence>
<dbReference type="EMBL" id="AFBR01000046">
    <property type="protein sequence ID" value="EGG54183.1"/>
    <property type="molecule type" value="Genomic_DNA"/>
</dbReference>
<organism evidence="1 2">
    <name type="scientific">Paraprevotella xylaniphila YIT 11841</name>
    <dbReference type="NCBI Taxonomy" id="762982"/>
    <lineage>
        <taxon>Bacteria</taxon>
        <taxon>Pseudomonadati</taxon>
        <taxon>Bacteroidota</taxon>
        <taxon>Bacteroidia</taxon>
        <taxon>Bacteroidales</taxon>
        <taxon>Prevotellaceae</taxon>
        <taxon>Paraprevotella</taxon>
    </lineage>
</organism>
<dbReference type="eggNOG" id="COG2885">
    <property type="taxonomic scope" value="Bacteria"/>
</dbReference>
<keyword evidence="2" id="KW-1185">Reference proteome</keyword>
<name>F3QU99_9BACT</name>
<evidence type="ECO:0000313" key="2">
    <source>
        <dbReference type="Proteomes" id="UP000005546"/>
    </source>
</evidence>
<protein>
    <recommendedName>
        <fullName evidence="3">DUF3575 domain-containing protein</fullName>
    </recommendedName>
</protein>
<proteinExistence type="predicted"/>
<evidence type="ECO:0000313" key="1">
    <source>
        <dbReference type="EMBL" id="EGG54183.1"/>
    </source>
</evidence>
<gene>
    <name evidence="1" type="ORF">HMPREF9442_01769</name>
</gene>
<comment type="caution">
    <text evidence="1">The sequence shown here is derived from an EMBL/GenBank/DDBJ whole genome shotgun (WGS) entry which is preliminary data.</text>
</comment>